<dbReference type="InterPro" id="IPR013087">
    <property type="entry name" value="Znf_C2H2_type"/>
</dbReference>
<evidence type="ECO:0000313" key="3">
    <source>
        <dbReference type="EMBL" id="KAK0507226.1"/>
    </source>
</evidence>
<sequence>MHPLSVDRPADPPYLSPCSRSSTVATDEGPLPSLEQKTAISDLKAFDELTILTWLTLLRSIDPSIYLRASHPAPNRLTSQQLRALQTLRSCHNDHVSAWLDLPLLSDNGSQQQAFYPSTRPNARRVVAFSPRHTRQNSAKSSHRSSINSIGQCSTNNNFTVRSTPRSSLGNGSVLFDLPEGNSEDEESTHAHYCTHNEHPKAIGTCDAWKRHEREHEVVYRCMPFGAVEDTGSGPECAFCGIPNPDQSHRLKHNAIACPGATRKPLTLSRRSNLVKHLTLHKTFGEEASALANKWRYHSGKKAFSCGFCIKPFSTLSDRSSHIDNEHWKYGQDMSGWSLTNVIKGLLLQPELREIWQDCMTSNPSLHEGSFRWELPRAEGLQSKLELSEDSPIELANLAYRLSNHGPEPTSLELAAVTAIPGMPPVFRDASSPDGCHSMGSAPVSVMSPTEDAAPEMRQRKNQIKRGHPTPPWTDNNCVKFDSTDWWLNPSYQQSASDKESTTVDESWDGVSDETFPVSNDNGHIQQWRSPLDVPPTTSMSSDQVLQSTCHLYHQGFAMPNESPLDAQLLSSTREFADDFSSPGRQRQQYNSWSNSPDSRDNRAMLASGINDSDCTTSTTALSCQRSLEKPLPPLPDDNEPNSPFETRVGTLMELDS</sequence>
<evidence type="ECO:0000313" key="4">
    <source>
        <dbReference type="Proteomes" id="UP001166286"/>
    </source>
</evidence>
<feature type="region of interest" description="Disordered" evidence="1">
    <location>
        <begin position="577"/>
        <end position="602"/>
    </location>
</feature>
<feature type="compositionally biased region" description="Polar residues" evidence="1">
    <location>
        <begin position="136"/>
        <end position="151"/>
    </location>
</feature>
<name>A0AA39QRR5_9LECA</name>
<feature type="compositionally biased region" description="Polar residues" evidence="1">
    <location>
        <begin position="583"/>
        <end position="597"/>
    </location>
</feature>
<feature type="domain" description="C2H2-type" evidence="2">
    <location>
        <begin position="306"/>
        <end position="327"/>
    </location>
</feature>
<dbReference type="PROSITE" id="PS00028">
    <property type="entry name" value="ZINC_FINGER_C2H2_1"/>
    <property type="match status" value="1"/>
</dbReference>
<organism evidence="3 4">
    <name type="scientific">Cladonia borealis</name>
    <dbReference type="NCBI Taxonomy" id="184061"/>
    <lineage>
        <taxon>Eukaryota</taxon>
        <taxon>Fungi</taxon>
        <taxon>Dikarya</taxon>
        <taxon>Ascomycota</taxon>
        <taxon>Pezizomycotina</taxon>
        <taxon>Lecanoromycetes</taxon>
        <taxon>OSLEUM clade</taxon>
        <taxon>Lecanoromycetidae</taxon>
        <taxon>Lecanorales</taxon>
        <taxon>Lecanorineae</taxon>
        <taxon>Cladoniaceae</taxon>
        <taxon>Cladonia</taxon>
    </lineage>
</organism>
<proteinExistence type="predicted"/>
<accession>A0AA39QRR5</accession>
<protein>
    <recommendedName>
        <fullName evidence="2">C2H2-type domain-containing protein</fullName>
    </recommendedName>
</protein>
<feature type="region of interest" description="Disordered" evidence="1">
    <location>
        <begin position="1"/>
        <end position="31"/>
    </location>
</feature>
<evidence type="ECO:0000259" key="2">
    <source>
        <dbReference type="PROSITE" id="PS00028"/>
    </source>
</evidence>
<feature type="region of interest" description="Disordered" evidence="1">
    <location>
        <begin position="621"/>
        <end position="657"/>
    </location>
</feature>
<gene>
    <name evidence="3" type="ORF">JMJ35_010264</name>
</gene>
<reference evidence="3" key="1">
    <citation type="submission" date="2023-03" db="EMBL/GenBank/DDBJ databases">
        <title>Complete genome of Cladonia borealis.</title>
        <authorList>
            <person name="Park H."/>
        </authorList>
    </citation>
    <scope>NUCLEOTIDE SEQUENCE</scope>
    <source>
        <strain evidence="3">ANT050790</strain>
    </source>
</reference>
<keyword evidence="4" id="KW-1185">Reference proteome</keyword>
<dbReference type="AlphaFoldDB" id="A0AA39QRR5"/>
<comment type="caution">
    <text evidence="3">The sequence shown here is derived from an EMBL/GenBank/DDBJ whole genome shotgun (WGS) entry which is preliminary data.</text>
</comment>
<dbReference type="Proteomes" id="UP001166286">
    <property type="component" value="Unassembled WGS sequence"/>
</dbReference>
<feature type="region of interest" description="Disordered" evidence="1">
    <location>
        <begin position="131"/>
        <end position="151"/>
    </location>
</feature>
<dbReference type="EMBL" id="JAFEKC020000024">
    <property type="protein sequence ID" value="KAK0507226.1"/>
    <property type="molecule type" value="Genomic_DNA"/>
</dbReference>
<evidence type="ECO:0000256" key="1">
    <source>
        <dbReference type="SAM" id="MobiDB-lite"/>
    </source>
</evidence>